<dbReference type="SUPFAM" id="SSF55174">
    <property type="entry name" value="Alpha-L RNA-binding motif"/>
    <property type="match status" value="1"/>
</dbReference>
<dbReference type="Proteomes" id="UP001165289">
    <property type="component" value="Unassembled WGS sequence"/>
</dbReference>
<dbReference type="GO" id="GO:0003723">
    <property type="term" value="F:RNA binding"/>
    <property type="evidence" value="ECO:0007669"/>
    <property type="project" value="UniProtKB-KW"/>
</dbReference>
<reference evidence="3 4" key="1">
    <citation type="journal article" date="2023" name="BMC Biol.">
        <title>The compact genome of the sponge Oopsacas minuta (Hexactinellida) is lacking key metazoan core genes.</title>
        <authorList>
            <person name="Santini S."/>
            <person name="Schenkelaars Q."/>
            <person name="Jourda C."/>
            <person name="Duchesne M."/>
            <person name="Belahbib H."/>
            <person name="Rocher C."/>
            <person name="Selva M."/>
            <person name="Riesgo A."/>
            <person name="Vervoort M."/>
            <person name="Leys S.P."/>
            <person name="Kodjabachian L."/>
            <person name="Le Bivic A."/>
            <person name="Borchiellini C."/>
            <person name="Claverie J.M."/>
            <person name="Renard E."/>
        </authorList>
    </citation>
    <scope>NUCLEOTIDE SEQUENCE [LARGE SCALE GENOMIC DNA]</scope>
    <source>
        <strain evidence="3">SPO-2</strain>
    </source>
</reference>
<sequence>MQCLFSIPKNLTQIKHVSRILRFIADYIPDKSPFFIKSKDIPKEIHVKTDNLRYDKMMSVVLDVSRNRIDIQTSQNRVYVNGIELKKKGKKIKKGDIIEVDFESSERKYLFERGDLNCMDLF</sequence>
<keyword evidence="1" id="KW-0694">RNA-binding</keyword>
<proteinExistence type="predicted"/>
<feature type="domain" description="Mitochondrial transcription rescue factor 1 C-terminal" evidence="2">
    <location>
        <begin position="45"/>
        <end position="101"/>
    </location>
</feature>
<gene>
    <name evidence="3" type="ORF">LOD99_11137</name>
</gene>
<dbReference type="Pfam" id="PF25818">
    <property type="entry name" value="MTRES1_C"/>
    <property type="match status" value="1"/>
</dbReference>
<dbReference type="InterPro" id="IPR036986">
    <property type="entry name" value="S4_RNA-bd_sf"/>
</dbReference>
<dbReference type="InterPro" id="IPR057896">
    <property type="entry name" value="MTRES1_C"/>
</dbReference>
<organism evidence="3 4">
    <name type="scientific">Oopsacas minuta</name>
    <dbReference type="NCBI Taxonomy" id="111878"/>
    <lineage>
        <taxon>Eukaryota</taxon>
        <taxon>Metazoa</taxon>
        <taxon>Porifera</taxon>
        <taxon>Hexactinellida</taxon>
        <taxon>Hexasterophora</taxon>
        <taxon>Lyssacinosida</taxon>
        <taxon>Leucopsacidae</taxon>
        <taxon>Oopsacas</taxon>
    </lineage>
</organism>
<dbReference type="EMBL" id="JAKMXF010000109">
    <property type="protein sequence ID" value="KAI6658130.1"/>
    <property type="molecule type" value="Genomic_DNA"/>
</dbReference>
<keyword evidence="4" id="KW-1185">Reference proteome</keyword>
<evidence type="ECO:0000313" key="4">
    <source>
        <dbReference type="Proteomes" id="UP001165289"/>
    </source>
</evidence>
<comment type="caution">
    <text evidence="3">The sequence shown here is derived from an EMBL/GenBank/DDBJ whole genome shotgun (WGS) entry which is preliminary data.</text>
</comment>
<protein>
    <recommendedName>
        <fullName evidence="2">Mitochondrial transcription rescue factor 1 C-terminal domain-containing protein</fullName>
    </recommendedName>
</protein>
<evidence type="ECO:0000256" key="1">
    <source>
        <dbReference type="PROSITE-ProRule" id="PRU00182"/>
    </source>
</evidence>
<evidence type="ECO:0000259" key="2">
    <source>
        <dbReference type="Pfam" id="PF25818"/>
    </source>
</evidence>
<dbReference type="AlphaFoldDB" id="A0AAV7KB30"/>
<name>A0AAV7KB30_9METZ</name>
<dbReference type="PROSITE" id="PS50889">
    <property type="entry name" value="S4"/>
    <property type="match status" value="1"/>
</dbReference>
<evidence type="ECO:0000313" key="3">
    <source>
        <dbReference type="EMBL" id="KAI6658130.1"/>
    </source>
</evidence>
<accession>A0AAV7KB30</accession>
<dbReference type="Gene3D" id="3.10.290.10">
    <property type="entry name" value="RNA-binding S4 domain"/>
    <property type="match status" value="1"/>
</dbReference>